<protein>
    <submittedName>
        <fullName evidence="1">Acyl-CoA thioesterase</fullName>
        <ecNumber evidence="1">3.1.2.-</ecNumber>
    </submittedName>
</protein>
<dbReference type="GO" id="GO:0016787">
    <property type="term" value="F:hydrolase activity"/>
    <property type="evidence" value="ECO:0007669"/>
    <property type="project" value="UniProtKB-KW"/>
</dbReference>
<keyword evidence="1" id="KW-0378">Hydrolase</keyword>
<dbReference type="RefSeq" id="WP_395417595.1">
    <property type="nucleotide sequence ID" value="NZ_JBIPKE010000017.1"/>
</dbReference>
<evidence type="ECO:0000313" key="2">
    <source>
        <dbReference type="Proteomes" id="UP001610063"/>
    </source>
</evidence>
<accession>A0ABW7NCK0</accession>
<organism evidence="1 2">
    <name type="scientific">Marinoscillum luteum</name>
    <dbReference type="NCBI Taxonomy" id="861051"/>
    <lineage>
        <taxon>Bacteria</taxon>
        <taxon>Pseudomonadati</taxon>
        <taxon>Bacteroidota</taxon>
        <taxon>Cytophagia</taxon>
        <taxon>Cytophagales</taxon>
        <taxon>Reichenbachiellaceae</taxon>
        <taxon>Marinoscillum</taxon>
    </lineage>
</organism>
<name>A0ABW7NCK0_9BACT</name>
<comment type="caution">
    <text evidence="1">The sequence shown here is derived from an EMBL/GenBank/DDBJ whole genome shotgun (WGS) entry which is preliminary data.</text>
</comment>
<reference evidence="1 2" key="1">
    <citation type="journal article" date="2013" name="Int. J. Syst. Evol. Microbiol.">
        <title>Marinoscillum luteum sp. nov., isolated from marine sediment.</title>
        <authorList>
            <person name="Cha I.T."/>
            <person name="Park S.J."/>
            <person name="Kim S.J."/>
            <person name="Kim J.G."/>
            <person name="Jung M.Y."/>
            <person name="Shin K.S."/>
            <person name="Kwon K.K."/>
            <person name="Yang S.H."/>
            <person name="Seo Y.S."/>
            <person name="Rhee S.K."/>
        </authorList>
    </citation>
    <scope>NUCLEOTIDE SEQUENCE [LARGE SCALE GENOMIC DNA]</scope>
    <source>
        <strain evidence="1 2">KCTC 23939</strain>
    </source>
</reference>
<dbReference type="Gene3D" id="3.10.129.10">
    <property type="entry name" value="Hotdog Thioesterase"/>
    <property type="match status" value="1"/>
</dbReference>
<dbReference type="Pfam" id="PF13279">
    <property type="entry name" value="4HBT_2"/>
    <property type="match status" value="1"/>
</dbReference>
<sequence length="145" mass="16823">MEPFKQQFQVIWADLDPNAHMRHTAYNDYAAQVRVGLFDELSLPLAELVASGYGPVLFHEDTTFKREVFMNERITVDCAAVAFRKDLKIWKFRQQVWKQNGELACVIIATGAFMSLKERKVVVPPQKIIDMLEKIPKTEDFGWME</sequence>
<dbReference type="SUPFAM" id="SSF54637">
    <property type="entry name" value="Thioesterase/thiol ester dehydrase-isomerase"/>
    <property type="match status" value="1"/>
</dbReference>
<dbReference type="EC" id="3.1.2.-" evidence="1"/>
<dbReference type="EMBL" id="JBIPKE010000017">
    <property type="protein sequence ID" value="MFH6984199.1"/>
    <property type="molecule type" value="Genomic_DNA"/>
</dbReference>
<keyword evidence="2" id="KW-1185">Reference proteome</keyword>
<proteinExistence type="predicted"/>
<dbReference type="Proteomes" id="UP001610063">
    <property type="component" value="Unassembled WGS sequence"/>
</dbReference>
<dbReference type="InterPro" id="IPR029069">
    <property type="entry name" value="HotDog_dom_sf"/>
</dbReference>
<dbReference type="CDD" id="cd00586">
    <property type="entry name" value="4HBT"/>
    <property type="match status" value="1"/>
</dbReference>
<gene>
    <name evidence="1" type="ORF">ACHKAR_12160</name>
</gene>
<evidence type="ECO:0000313" key="1">
    <source>
        <dbReference type="EMBL" id="MFH6984199.1"/>
    </source>
</evidence>